<dbReference type="InterPro" id="IPR012337">
    <property type="entry name" value="RNaseH-like_sf"/>
</dbReference>
<dbReference type="InterPro" id="IPR036397">
    <property type="entry name" value="RNaseH_sf"/>
</dbReference>
<dbReference type="AlphaFoldDB" id="A0A1F6FRJ8"/>
<name>A0A1F6FRJ8_9BACT</name>
<dbReference type="EMBL" id="MFMT01000019">
    <property type="protein sequence ID" value="OGG88479.1"/>
    <property type="molecule type" value="Genomic_DNA"/>
</dbReference>
<dbReference type="GO" id="GO:0004523">
    <property type="term" value="F:RNA-DNA hybrid ribonuclease activity"/>
    <property type="evidence" value="ECO:0007669"/>
    <property type="project" value="InterPro"/>
</dbReference>
<dbReference type="PANTHER" id="PTHR46387:SF2">
    <property type="entry name" value="RIBONUCLEASE HI"/>
    <property type="match status" value="1"/>
</dbReference>
<sequence length="140" mass="15628">MKTIICYTDGGARGNPGPAAIGVYITDEKGVMVREAAQTIGNSTNNFAEYQAVLIGLQTLKQEYGKATKTMQFEIRLDSELVKKQLNAEYQIKEPGLVPLFIEIHNMRVANFPHLKLTHIPREKNKEADRLVNEALDGAR</sequence>
<dbReference type="Pfam" id="PF13456">
    <property type="entry name" value="RVT_3"/>
    <property type="match status" value="1"/>
</dbReference>
<protein>
    <recommendedName>
        <fullName evidence="1">RNase H type-1 domain-containing protein</fullName>
    </recommendedName>
</protein>
<dbReference type="SUPFAM" id="SSF53098">
    <property type="entry name" value="Ribonuclease H-like"/>
    <property type="match status" value="1"/>
</dbReference>
<reference evidence="2 3" key="1">
    <citation type="journal article" date="2016" name="Nat. Commun.">
        <title>Thousands of microbial genomes shed light on interconnected biogeochemical processes in an aquifer system.</title>
        <authorList>
            <person name="Anantharaman K."/>
            <person name="Brown C.T."/>
            <person name="Hug L.A."/>
            <person name="Sharon I."/>
            <person name="Castelle C.J."/>
            <person name="Probst A.J."/>
            <person name="Thomas B.C."/>
            <person name="Singh A."/>
            <person name="Wilkins M.J."/>
            <person name="Karaoz U."/>
            <person name="Brodie E.L."/>
            <person name="Williams K.H."/>
            <person name="Hubbard S.S."/>
            <person name="Banfield J.F."/>
        </authorList>
    </citation>
    <scope>NUCLEOTIDE SEQUENCE [LARGE SCALE GENOMIC DNA]</scope>
</reference>
<feature type="domain" description="RNase H type-1" evidence="1">
    <location>
        <begin position="1"/>
        <end position="137"/>
    </location>
</feature>
<comment type="caution">
    <text evidence="2">The sequence shown here is derived from an EMBL/GenBank/DDBJ whole genome shotgun (WGS) entry which is preliminary data.</text>
</comment>
<dbReference type="PROSITE" id="PS50879">
    <property type="entry name" value="RNASE_H_1"/>
    <property type="match status" value="1"/>
</dbReference>
<dbReference type="GO" id="GO:0003676">
    <property type="term" value="F:nucleic acid binding"/>
    <property type="evidence" value="ECO:0007669"/>
    <property type="project" value="InterPro"/>
</dbReference>
<gene>
    <name evidence="2" type="ORF">A2592_03640</name>
</gene>
<organism evidence="2 3">
    <name type="scientific">Candidatus Kaiserbacteria bacterium RIFOXYD1_FULL_42_15</name>
    <dbReference type="NCBI Taxonomy" id="1798532"/>
    <lineage>
        <taxon>Bacteria</taxon>
        <taxon>Candidatus Kaiseribacteriota</taxon>
    </lineage>
</organism>
<accession>A0A1F6FRJ8</accession>
<dbReference type="InterPro" id="IPR002156">
    <property type="entry name" value="RNaseH_domain"/>
</dbReference>
<proteinExistence type="predicted"/>
<dbReference type="Proteomes" id="UP000179230">
    <property type="component" value="Unassembled WGS sequence"/>
</dbReference>
<evidence type="ECO:0000313" key="2">
    <source>
        <dbReference type="EMBL" id="OGG88479.1"/>
    </source>
</evidence>
<dbReference type="CDD" id="cd09279">
    <property type="entry name" value="RNase_HI_like"/>
    <property type="match status" value="1"/>
</dbReference>
<dbReference type="PANTHER" id="PTHR46387">
    <property type="entry name" value="POLYNUCLEOTIDYL TRANSFERASE, RIBONUCLEASE H-LIKE SUPERFAMILY PROTEIN"/>
    <property type="match status" value="1"/>
</dbReference>
<dbReference type="Gene3D" id="3.30.420.10">
    <property type="entry name" value="Ribonuclease H-like superfamily/Ribonuclease H"/>
    <property type="match status" value="1"/>
</dbReference>
<evidence type="ECO:0000259" key="1">
    <source>
        <dbReference type="PROSITE" id="PS50879"/>
    </source>
</evidence>
<evidence type="ECO:0000313" key="3">
    <source>
        <dbReference type="Proteomes" id="UP000179230"/>
    </source>
</evidence>